<accession>A0AAU8CK62</accession>
<proteinExistence type="predicted"/>
<dbReference type="EMBL" id="CP159253">
    <property type="protein sequence ID" value="XCG46728.1"/>
    <property type="molecule type" value="Genomic_DNA"/>
</dbReference>
<protein>
    <submittedName>
        <fullName evidence="1">Uncharacterized protein</fullName>
    </submittedName>
</protein>
<sequence length="87" mass="10167">MTRPLSFEQAKAQFVHRFTMDHVPAWAQQPAPNGQFYAPQFRSDREWYDKAKFHGESELATRNYCFSSGQSWPLGTWLDAPFRRIAA</sequence>
<name>A0AAU8CK62_9HYPH</name>
<dbReference type="AlphaFoldDB" id="A0AAU8CK62"/>
<evidence type="ECO:0000313" key="1">
    <source>
        <dbReference type="EMBL" id="XCG46728.1"/>
    </source>
</evidence>
<reference evidence="1" key="1">
    <citation type="submission" date="2024-06" db="EMBL/GenBank/DDBJ databases">
        <title>Mesorhizobium karijinii sp. nov., a symbiont of the iconic Swainsona formosa from arid Australia.</title>
        <authorList>
            <person name="Hill Y.J."/>
            <person name="Watkin E.L.J."/>
            <person name="O'Hara G.W."/>
            <person name="Terpolilli J."/>
            <person name="Tye M.L."/>
            <person name="Kohlmeier M.G."/>
        </authorList>
    </citation>
    <scope>NUCLEOTIDE SEQUENCE</scope>
    <source>
        <strain evidence="1">WSM2240</strain>
    </source>
</reference>
<organism evidence="1">
    <name type="scientific">Mesorhizobium sp. WSM2240</name>
    <dbReference type="NCBI Taxonomy" id="3228851"/>
    <lineage>
        <taxon>Bacteria</taxon>
        <taxon>Pseudomonadati</taxon>
        <taxon>Pseudomonadota</taxon>
        <taxon>Alphaproteobacteria</taxon>
        <taxon>Hyphomicrobiales</taxon>
        <taxon>Phyllobacteriaceae</taxon>
        <taxon>Mesorhizobium</taxon>
    </lineage>
</organism>
<dbReference type="RefSeq" id="WP_353645734.1">
    <property type="nucleotide sequence ID" value="NZ_CP159253.1"/>
</dbReference>
<gene>
    <name evidence="1" type="ORF">ABVK50_15515</name>
</gene>